<name>A0A2B8BHH8_9PROT</name>
<dbReference type="AlphaFoldDB" id="A0A2B8BHH8"/>
<evidence type="ECO:0000313" key="1">
    <source>
        <dbReference type="EMBL" id="PGH57179.1"/>
    </source>
</evidence>
<keyword evidence="2" id="KW-1185">Reference proteome</keyword>
<accession>A0A2B8BHH8</accession>
<dbReference type="Proteomes" id="UP000225379">
    <property type="component" value="Unassembled WGS sequence"/>
</dbReference>
<proteinExistence type="predicted"/>
<reference evidence="2" key="1">
    <citation type="submission" date="2017-10" db="EMBL/GenBank/DDBJ databases">
        <authorList>
            <person name="Kravchenko I.K."/>
            <person name="Grouzdev D.S."/>
        </authorList>
    </citation>
    <scope>NUCLEOTIDE SEQUENCE [LARGE SCALE GENOMIC DNA]</scope>
    <source>
        <strain evidence="2">B2</strain>
    </source>
</reference>
<dbReference type="EMBL" id="PDKW01000040">
    <property type="protein sequence ID" value="PGH57179.1"/>
    <property type="molecule type" value="Genomic_DNA"/>
</dbReference>
<sequence>MRRYALRDDQWDRVQDFLPGRVTDRLHRLMVELEEKVGSLETALASPPPPPVPLPDNLAALYRERIDDLAATLEDSDHRIEARDRLRPLIERVTIRFRAAGTGIEIGLEGAIWRRCSTSG</sequence>
<evidence type="ECO:0000313" key="2">
    <source>
        <dbReference type="Proteomes" id="UP000225379"/>
    </source>
</evidence>
<organism evidence="1 2">
    <name type="scientific">Azospirillum palustre</name>
    <dbReference type="NCBI Taxonomy" id="2044885"/>
    <lineage>
        <taxon>Bacteria</taxon>
        <taxon>Pseudomonadati</taxon>
        <taxon>Pseudomonadota</taxon>
        <taxon>Alphaproteobacteria</taxon>
        <taxon>Rhodospirillales</taxon>
        <taxon>Azospirillaceae</taxon>
        <taxon>Azospirillum</taxon>
    </lineage>
</organism>
<comment type="caution">
    <text evidence="1">The sequence shown here is derived from an EMBL/GenBank/DDBJ whole genome shotgun (WGS) entry which is preliminary data.</text>
</comment>
<gene>
    <name evidence="1" type="ORF">CRT60_11935</name>
</gene>
<protein>
    <submittedName>
        <fullName evidence="1">Uncharacterized protein</fullName>
    </submittedName>
</protein>
<dbReference type="OrthoDB" id="7277848at2"/>